<feature type="transmembrane region" description="Helical" evidence="7">
    <location>
        <begin position="436"/>
        <end position="457"/>
    </location>
</feature>
<feature type="signal peptide" evidence="8">
    <location>
        <begin position="1"/>
        <end position="24"/>
    </location>
</feature>
<gene>
    <name evidence="10" type="ORF">H8744_09650</name>
</gene>
<evidence type="ECO:0000256" key="7">
    <source>
        <dbReference type="SAM" id="Phobius"/>
    </source>
</evidence>
<dbReference type="PRINTS" id="PR00344">
    <property type="entry name" value="BCTRLSENSOR"/>
</dbReference>
<comment type="caution">
    <text evidence="10">The sequence shown here is derived from an EMBL/GenBank/DDBJ whole genome shotgun (WGS) entry which is preliminary data.</text>
</comment>
<evidence type="ECO:0000256" key="5">
    <source>
        <dbReference type="ARBA" id="ARBA00022777"/>
    </source>
</evidence>
<keyword evidence="6" id="KW-0902">Two-component regulatory system</keyword>
<keyword evidence="3" id="KW-0597">Phosphoprotein</keyword>
<comment type="catalytic activity">
    <reaction evidence="1">
        <text>ATP + protein L-histidine = ADP + protein N-phospho-L-histidine.</text>
        <dbReference type="EC" id="2.7.13.3"/>
    </reaction>
</comment>
<dbReference type="RefSeq" id="WP_262434633.1">
    <property type="nucleotide sequence ID" value="NZ_JACRTF010000001.1"/>
</dbReference>
<feature type="domain" description="Histidine kinase" evidence="9">
    <location>
        <begin position="490"/>
        <end position="704"/>
    </location>
</feature>
<dbReference type="InterPro" id="IPR036097">
    <property type="entry name" value="HisK_dim/P_sf"/>
</dbReference>
<dbReference type="SUPFAM" id="SSF47384">
    <property type="entry name" value="Homodimeric domain of signal transducing histidine kinase"/>
    <property type="match status" value="1"/>
</dbReference>
<evidence type="ECO:0000313" key="10">
    <source>
        <dbReference type="EMBL" id="MBC8593506.1"/>
    </source>
</evidence>
<keyword evidence="5 10" id="KW-0418">Kinase</keyword>
<dbReference type="SMART" id="SM00388">
    <property type="entry name" value="HisKA"/>
    <property type="match status" value="1"/>
</dbReference>
<keyword evidence="7" id="KW-1133">Transmembrane helix</keyword>
<dbReference type="InterPro" id="IPR036890">
    <property type="entry name" value="HATPase_C_sf"/>
</dbReference>
<reference evidence="10" key="1">
    <citation type="submission" date="2020-08" db="EMBL/GenBank/DDBJ databases">
        <title>Genome public.</title>
        <authorList>
            <person name="Liu C."/>
            <person name="Sun Q."/>
        </authorList>
    </citation>
    <scope>NUCLEOTIDE SEQUENCE</scope>
    <source>
        <strain evidence="10">N12</strain>
    </source>
</reference>
<keyword evidence="7" id="KW-0812">Transmembrane</keyword>
<dbReference type="InterPro" id="IPR004358">
    <property type="entry name" value="Sig_transdc_His_kin-like_C"/>
</dbReference>
<dbReference type="InterPro" id="IPR003661">
    <property type="entry name" value="HisK_dim/P_dom"/>
</dbReference>
<dbReference type="Gene3D" id="3.30.565.10">
    <property type="entry name" value="Histidine kinase-like ATPase, C-terminal domain"/>
    <property type="match status" value="1"/>
</dbReference>
<keyword evidence="8" id="KW-0732">Signal</keyword>
<protein>
    <recommendedName>
        <fullName evidence="2">histidine kinase</fullName>
        <ecNumber evidence="2">2.7.13.3</ecNumber>
    </recommendedName>
</protein>
<dbReference type="SMART" id="SM00387">
    <property type="entry name" value="HATPase_c"/>
    <property type="match status" value="1"/>
</dbReference>
<evidence type="ECO:0000256" key="4">
    <source>
        <dbReference type="ARBA" id="ARBA00022679"/>
    </source>
</evidence>
<dbReference type="AlphaFoldDB" id="A0A926IQ70"/>
<evidence type="ECO:0000256" key="3">
    <source>
        <dbReference type="ARBA" id="ARBA00022553"/>
    </source>
</evidence>
<organism evidence="10 11">
    <name type="scientific">Jilunia laotingensis</name>
    <dbReference type="NCBI Taxonomy" id="2763675"/>
    <lineage>
        <taxon>Bacteria</taxon>
        <taxon>Pseudomonadati</taxon>
        <taxon>Bacteroidota</taxon>
        <taxon>Bacteroidia</taxon>
        <taxon>Bacteroidales</taxon>
        <taxon>Bacteroidaceae</taxon>
        <taxon>Jilunia</taxon>
    </lineage>
</organism>
<keyword evidence="11" id="KW-1185">Reference proteome</keyword>
<evidence type="ECO:0000256" key="8">
    <source>
        <dbReference type="SAM" id="SignalP"/>
    </source>
</evidence>
<dbReference type="PROSITE" id="PS50109">
    <property type="entry name" value="HIS_KIN"/>
    <property type="match status" value="1"/>
</dbReference>
<sequence length="707" mass="82025">MSNLRYILYFVFFCLSTITTQAQASQEDNPEGRLTSPMPIREDSLNIALDKAKDPHKRIELLLDLKDVTEGMNNEAGYVRQLFNESKEGRDVYGLFVSIMNIVIRHATHEEKEDSLYNYYIKTIADIEKGTPAEGAATFFKMTIINRKINTENDANTQKELFKQIRNEFQALQPHEDKYQKVNRLYNEGLMRVWEMNGQGKKGVYKEQIPLWQEAWDIAQEFPLYTKRYYLSSIFSLLSSGYNQEQDYKRLQQVTTDAINAHKDFYTVSAVMYPRPFLYKDNTYVDFYTQLIRGAMHVSDDEAYKMYNLFRDHMLSAKDEFLDKNKIYLYETAYLFLTNMHHEKEAISNCDSLINMIETGRAPGFSRILRVYKDKAKLLTNVKRPEDACIAYERAIQVSDSLIKKEYVERVEALRLKNDVNRLELEKTSITAQSRLIGFIFAICTLIVAISVSVYYYKSLKKTRKLQEEIYRQSIKAQESEQMKSSFINSICHEIRTPLNSINGFSEVLIDDATLPEERKEYQMIIQENTHLLTSLLDSLIEVANLDSLTEALTLEEVEVTALCRTEMELLHKKEGKDKIQYLLDLPREGCFAHTHPQYLSLLLRSLLNNANKFTREGSILLSCRCNKEQKKVIISVADTGCGIPADKQEYIFQRFTKLDTFTHGNGLGLYLCRLIARHMNGNIQIDPHTTQGAKFIFTIPMGKDDR</sequence>
<proteinExistence type="predicted"/>
<dbReference type="Gene3D" id="1.10.287.130">
    <property type="match status" value="1"/>
</dbReference>
<dbReference type="PANTHER" id="PTHR43711">
    <property type="entry name" value="TWO-COMPONENT HISTIDINE KINASE"/>
    <property type="match status" value="1"/>
</dbReference>
<dbReference type="GO" id="GO:0000155">
    <property type="term" value="F:phosphorelay sensor kinase activity"/>
    <property type="evidence" value="ECO:0007669"/>
    <property type="project" value="InterPro"/>
</dbReference>
<evidence type="ECO:0000259" key="9">
    <source>
        <dbReference type="PROSITE" id="PS50109"/>
    </source>
</evidence>
<dbReference type="InterPro" id="IPR003594">
    <property type="entry name" value="HATPase_dom"/>
</dbReference>
<dbReference type="Pfam" id="PF00512">
    <property type="entry name" value="HisKA"/>
    <property type="match status" value="1"/>
</dbReference>
<name>A0A926IQ70_9BACT</name>
<dbReference type="EC" id="2.7.13.3" evidence="2"/>
<dbReference type="EMBL" id="JACRTF010000001">
    <property type="protein sequence ID" value="MBC8593506.1"/>
    <property type="molecule type" value="Genomic_DNA"/>
</dbReference>
<accession>A0A926IQ70</accession>
<dbReference type="InterPro" id="IPR050736">
    <property type="entry name" value="Sensor_HK_Regulatory"/>
</dbReference>
<dbReference type="CDD" id="cd00082">
    <property type="entry name" value="HisKA"/>
    <property type="match status" value="1"/>
</dbReference>
<keyword evidence="4" id="KW-0808">Transferase</keyword>
<dbReference type="SUPFAM" id="SSF55874">
    <property type="entry name" value="ATPase domain of HSP90 chaperone/DNA topoisomerase II/histidine kinase"/>
    <property type="match status" value="1"/>
</dbReference>
<evidence type="ECO:0000313" key="11">
    <source>
        <dbReference type="Proteomes" id="UP000651085"/>
    </source>
</evidence>
<evidence type="ECO:0000256" key="1">
    <source>
        <dbReference type="ARBA" id="ARBA00000085"/>
    </source>
</evidence>
<dbReference type="Pfam" id="PF02518">
    <property type="entry name" value="HATPase_c"/>
    <property type="match status" value="1"/>
</dbReference>
<dbReference type="Proteomes" id="UP000651085">
    <property type="component" value="Unassembled WGS sequence"/>
</dbReference>
<dbReference type="InterPro" id="IPR005467">
    <property type="entry name" value="His_kinase_dom"/>
</dbReference>
<evidence type="ECO:0000256" key="6">
    <source>
        <dbReference type="ARBA" id="ARBA00023012"/>
    </source>
</evidence>
<keyword evidence="7" id="KW-0472">Membrane</keyword>
<feature type="chain" id="PRO_5036927337" description="histidine kinase" evidence="8">
    <location>
        <begin position="25"/>
        <end position="707"/>
    </location>
</feature>
<dbReference type="PANTHER" id="PTHR43711:SF26">
    <property type="entry name" value="SENSOR HISTIDINE KINASE RCSC"/>
    <property type="match status" value="1"/>
</dbReference>
<evidence type="ECO:0000256" key="2">
    <source>
        <dbReference type="ARBA" id="ARBA00012438"/>
    </source>
</evidence>